<evidence type="ECO:0000313" key="5">
    <source>
        <dbReference type="EMBL" id="RZD15578.1"/>
    </source>
</evidence>
<dbReference type="Gene3D" id="1.10.260.40">
    <property type="entry name" value="lambda repressor-like DNA-binding domains"/>
    <property type="match status" value="1"/>
</dbReference>
<evidence type="ECO:0000256" key="2">
    <source>
        <dbReference type="ARBA" id="ARBA00023125"/>
    </source>
</evidence>
<accession>A0A519BE94</accession>
<dbReference type="Gene3D" id="2.10.109.10">
    <property type="entry name" value="Umud Fragment, subunit A"/>
    <property type="match status" value="1"/>
</dbReference>
<dbReference type="SUPFAM" id="SSF47413">
    <property type="entry name" value="lambda repressor-like DNA-binding domains"/>
    <property type="match status" value="1"/>
</dbReference>
<dbReference type="InterPro" id="IPR039418">
    <property type="entry name" value="LexA-like"/>
</dbReference>
<dbReference type="Pfam" id="PF00717">
    <property type="entry name" value="Peptidase_S24"/>
    <property type="match status" value="1"/>
</dbReference>
<name>A0A519BE94_ACIG2</name>
<evidence type="ECO:0000256" key="3">
    <source>
        <dbReference type="ARBA" id="ARBA00023163"/>
    </source>
</evidence>
<dbReference type="InterPro" id="IPR015927">
    <property type="entry name" value="Peptidase_S24_S26A/B/C"/>
</dbReference>
<feature type="domain" description="HTH cro/C1-type" evidence="4">
    <location>
        <begin position="18"/>
        <end position="72"/>
    </location>
</feature>
<dbReference type="Pfam" id="PF01381">
    <property type="entry name" value="HTH_3"/>
    <property type="match status" value="1"/>
</dbReference>
<comment type="caution">
    <text evidence="5">The sequence shown here is derived from an EMBL/GenBank/DDBJ whole genome shotgun (WGS) entry which is preliminary data.</text>
</comment>
<dbReference type="InterPro" id="IPR010982">
    <property type="entry name" value="Lambda_DNA-bd_dom_sf"/>
</dbReference>
<keyword evidence="3" id="KW-0804">Transcription</keyword>
<proteinExistence type="predicted"/>
<evidence type="ECO:0000256" key="1">
    <source>
        <dbReference type="ARBA" id="ARBA00023015"/>
    </source>
</evidence>
<dbReference type="CDD" id="cd00093">
    <property type="entry name" value="HTH_XRE"/>
    <property type="match status" value="1"/>
</dbReference>
<dbReference type="SUPFAM" id="SSF51306">
    <property type="entry name" value="LexA/Signal peptidase"/>
    <property type="match status" value="1"/>
</dbReference>
<dbReference type="Proteomes" id="UP000316562">
    <property type="component" value="Unassembled WGS sequence"/>
</dbReference>
<keyword evidence="1" id="KW-0805">Transcription regulation</keyword>
<dbReference type="PROSITE" id="PS50943">
    <property type="entry name" value="HTH_CROC1"/>
    <property type="match status" value="1"/>
</dbReference>
<dbReference type="GO" id="GO:0003700">
    <property type="term" value="F:DNA-binding transcription factor activity"/>
    <property type="evidence" value="ECO:0007669"/>
    <property type="project" value="TreeGrafter"/>
</dbReference>
<organism evidence="5 6">
    <name type="scientific">Acididesulfobacter guangdongensis</name>
    <dbReference type="NCBI Taxonomy" id="2597225"/>
    <lineage>
        <taxon>Bacteria</taxon>
        <taxon>Deltaproteobacteria</taxon>
        <taxon>Candidatus Acidulodesulfobacterales</taxon>
        <taxon>Candidatus Acididesulfobacter</taxon>
    </lineage>
</organism>
<reference evidence="5 6" key="1">
    <citation type="journal article" date="2019" name="ISME J.">
        <title>Insights into ecological role of a new deltaproteobacterial order Candidatus Acidulodesulfobacterales by metagenomics and metatranscriptomics.</title>
        <authorList>
            <person name="Tan S."/>
            <person name="Liu J."/>
            <person name="Fang Y."/>
            <person name="Hedlund B.P."/>
            <person name="Lian Z.H."/>
            <person name="Huang L.Y."/>
            <person name="Li J.T."/>
            <person name="Huang L.N."/>
            <person name="Li W.J."/>
            <person name="Jiang H.C."/>
            <person name="Dong H.L."/>
            <person name="Shu W.S."/>
        </authorList>
    </citation>
    <scope>NUCLEOTIDE SEQUENCE [LARGE SCALE GENOMIC DNA]</scope>
    <source>
        <strain evidence="5">AP2</strain>
    </source>
</reference>
<dbReference type="PANTHER" id="PTHR46797:SF23">
    <property type="entry name" value="HTH-TYPE TRANSCRIPTIONAL REGULATOR SUTR"/>
    <property type="match status" value="1"/>
</dbReference>
<dbReference type="GO" id="GO:0003677">
    <property type="term" value="F:DNA binding"/>
    <property type="evidence" value="ECO:0007669"/>
    <property type="project" value="UniProtKB-KW"/>
</dbReference>
<dbReference type="AlphaFoldDB" id="A0A519BE94"/>
<dbReference type="EMBL" id="SGBC01000005">
    <property type="protein sequence ID" value="RZD15578.1"/>
    <property type="molecule type" value="Genomic_DNA"/>
</dbReference>
<dbReference type="SMART" id="SM00530">
    <property type="entry name" value="HTH_XRE"/>
    <property type="match status" value="1"/>
</dbReference>
<evidence type="ECO:0000259" key="4">
    <source>
        <dbReference type="PROSITE" id="PS50943"/>
    </source>
</evidence>
<dbReference type="InterPro" id="IPR001387">
    <property type="entry name" value="Cro/C1-type_HTH"/>
</dbReference>
<dbReference type="PANTHER" id="PTHR46797">
    <property type="entry name" value="HTH-TYPE TRANSCRIPTIONAL REGULATOR"/>
    <property type="match status" value="1"/>
</dbReference>
<gene>
    <name evidence="5" type="ORF">EVJ46_09990</name>
</gene>
<dbReference type="GO" id="GO:0005829">
    <property type="term" value="C:cytosol"/>
    <property type="evidence" value="ECO:0007669"/>
    <property type="project" value="TreeGrafter"/>
</dbReference>
<sequence>MISETENIEIKARIASLIKKKREEQGLSQEELAKAINKSKMTIWRMEEKGKGITIECLIKLAKVFKVDISYFFTKSENNIPFYETSILSFIDISLPNILKYQTIPMNAFDNIKKLADLPGIKPIGTLMISQEFNSQSIEVLKINDKGMDPYIKNNAYVGIDTDSKNRIPISGHIYCVYLPYEGPVIRYVTKNQKGIVLKSKNIIYNDIEISNEELKTGKSFIIGKVKWVWQDI</sequence>
<evidence type="ECO:0000313" key="6">
    <source>
        <dbReference type="Proteomes" id="UP000316562"/>
    </source>
</evidence>
<keyword evidence="2" id="KW-0238">DNA-binding</keyword>
<dbReference type="InterPro" id="IPR050807">
    <property type="entry name" value="TransReg_Diox_bact_type"/>
</dbReference>
<dbReference type="InterPro" id="IPR036286">
    <property type="entry name" value="LexA/Signal_pep-like_sf"/>
</dbReference>
<dbReference type="CDD" id="cd06529">
    <property type="entry name" value="S24_LexA-like"/>
    <property type="match status" value="1"/>
</dbReference>
<protein>
    <submittedName>
        <fullName evidence="5">Helix-turn-helix domain-containing protein</fullName>
    </submittedName>
</protein>